<dbReference type="NCBIfam" id="TIGR02909">
    <property type="entry name" value="spore_YkwD"/>
    <property type="match status" value="1"/>
</dbReference>
<feature type="compositionally biased region" description="Low complexity" evidence="1">
    <location>
        <begin position="112"/>
        <end position="121"/>
    </location>
</feature>
<dbReference type="PROSITE" id="PS51257">
    <property type="entry name" value="PROKAR_LIPOPROTEIN"/>
    <property type="match status" value="1"/>
</dbReference>
<dbReference type="SMART" id="SM00287">
    <property type="entry name" value="SH3b"/>
    <property type="match status" value="1"/>
</dbReference>
<comment type="caution">
    <text evidence="4">The sequence shown here is derived from an EMBL/GenBank/DDBJ whole genome shotgun (WGS) entry which is preliminary data.</text>
</comment>
<dbReference type="Proteomes" id="UP000284177">
    <property type="component" value="Unassembled WGS sequence"/>
</dbReference>
<dbReference type="RefSeq" id="WP_120168148.1">
    <property type="nucleotide sequence ID" value="NZ_MCIB01000008.1"/>
</dbReference>
<dbReference type="InterPro" id="IPR014258">
    <property type="entry name" value="CAP_domain_YkwD-like"/>
</dbReference>
<dbReference type="SUPFAM" id="SSF55797">
    <property type="entry name" value="PR-1-like"/>
    <property type="match status" value="1"/>
</dbReference>
<dbReference type="InterPro" id="IPR035940">
    <property type="entry name" value="CAP_sf"/>
</dbReference>
<name>A0A419T6C5_9FIRM</name>
<dbReference type="PANTHER" id="PTHR31157:SF1">
    <property type="entry name" value="SCP DOMAIN-CONTAINING PROTEIN"/>
    <property type="match status" value="1"/>
</dbReference>
<dbReference type="InterPro" id="IPR014044">
    <property type="entry name" value="CAP_dom"/>
</dbReference>
<dbReference type="Pfam" id="PF00188">
    <property type="entry name" value="CAP"/>
    <property type="match status" value="1"/>
</dbReference>
<feature type="signal peptide" evidence="2">
    <location>
        <begin position="1"/>
        <end position="22"/>
    </location>
</feature>
<sequence>MNKRTILAICISFILIFAVSCANPQERPRENAKPKQSSIFEAADVKNVRITADRVNIRTGNGNNFPVIGKLSKNQRVKVIGELKDWYVVQSPDNSVGCIPSNQAKPIVVDDNQGNNQQNEMAEQREEAEERRMGNPEEEQDQRQVGRATRLKETEQQMVNLINQERTKRNLPPLKVDLELTKVARLKSQDMVENNYFSHNSPTYGSPFEMMDQFGIEYLYAGENIAANSSIQNAHTSLMNSQGHRRNILNENFTHVGIGVAPSDRYGYMITQMFISKPK</sequence>
<keyword evidence="5" id="KW-1185">Reference proteome</keyword>
<keyword evidence="2" id="KW-0732">Signal</keyword>
<proteinExistence type="predicted"/>
<dbReference type="PROSITE" id="PS51781">
    <property type="entry name" value="SH3B"/>
    <property type="match status" value="1"/>
</dbReference>
<organism evidence="4 5">
    <name type="scientific">Thermohalobacter berrensis</name>
    <dbReference type="NCBI Taxonomy" id="99594"/>
    <lineage>
        <taxon>Bacteria</taxon>
        <taxon>Bacillati</taxon>
        <taxon>Bacillota</taxon>
        <taxon>Tissierellia</taxon>
        <taxon>Tissierellales</taxon>
        <taxon>Thermohalobacteraceae</taxon>
        <taxon>Thermohalobacter</taxon>
    </lineage>
</organism>
<dbReference type="Gene3D" id="2.30.30.40">
    <property type="entry name" value="SH3 Domains"/>
    <property type="match status" value="1"/>
</dbReference>
<dbReference type="AlphaFoldDB" id="A0A419T6C5"/>
<accession>A0A419T6C5</accession>
<dbReference type="CDD" id="cd05379">
    <property type="entry name" value="CAP_bacterial"/>
    <property type="match status" value="1"/>
</dbReference>
<feature type="chain" id="PRO_5038580201" evidence="2">
    <location>
        <begin position="23"/>
        <end position="279"/>
    </location>
</feature>
<dbReference type="OrthoDB" id="9783944at2"/>
<gene>
    <name evidence="4" type="ORF">BET03_10135</name>
</gene>
<evidence type="ECO:0000256" key="1">
    <source>
        <dbReference type="SAM" id="MobiDB-lite"/>
    </source>
</evidence>
<evidence type="ECO:0000256" key="2">
    <source>
        <dbReference type="SAM" id="SignalP"/>
    </source>
</evidence>
<dbReference type="Gene3D" id="3.40.33.10">
    <property type="entry name" value="CAP"/>
    <property type="match status" value="1"/>
</dbReference>
<reference evidence="4 5" key="1">
    <citation type="submission" date="2016-08" db="EMBL/GenBank/DDBJ databases">
        <title>Novel Firmicutes and Novel Genomes.</title>
        <authorList>
            <person name="Poppleton D.I."/>
            <person name="Gribaldo S."/>
        </authorList>
    </citation>
    <scope>NUCLEOTIDE SEQUENCE [LARGE SCALE GENOMIC DNA]</scope>
    <source>
        <strain evidence="4 5">CTT3</strain>
    </source>
</reference>
<dbReference type="InterPro" id="IPR003646">
    <property type="entry name" value="SH3-like_bac-type"/>
</dbReference>
<feature type="domain" description="SH3b" evidence="3">
    <location>
        <begin position="43"/>
        <end position="108"/>
    </location>
</feature>
<dbReference type="EMBL" id="MCIB01000008">
    <property type="protein sequence ID" value="RKD32965.1"/>
    <property type="molecule type" value="Genomic_DNA"/>
</dbReference>
<evidence type="ECO:0000259" key="3">
    <source>
        <dbReference type="PROSITE" id="PS51781"/>
    </source>
</evidence>
<protein>
    <submittedName>
        <fullName evidence="4">SCP-like extracellular protein</fullName>
    </submittedName>
</protein>
<evidence type="ECO:0000313" key="5">
    <source>
        <dbReference type="Proteomes" id="UP000284177"/>
    </source>
</evidence>
<feature type="compositionally biased region" description="Basic and acidic residues" evidence="1">
    <location>
        <begin position="122"/>
        <end position="135"/>
    </location>
</feature>
<feature type="region of interest" description="Disordered" evidence="1">
    <location>
        <begin position="107"/>
        <end position="148"/>
    </location>
</feature>
<dbReference type="Pfam" id="PF08239">
    <property type="entry name" value="SH3_3"/>
    <property type="match status" value="1"/>
</dbReference>
<dbReference type="PANTHER" id="PTHR31157">
    <property type="entry name" value="SCP DOMAIN-CONTAINING PROTEIN"/>
    <property type="match status" value="1"/>
</dbReference>
<evidence type="ECO:0000313" key="4">
    <source>
        <dbReference type="EMBL" id="RKD32965.1"/>
    </source>
</evidence>